<dbReference type="Proteomes" id="UP000070533">
    <property type="component" value="Unassembled WGS sequence"/>
</dbReference>
<protein>
    <recommendedName>
        <fullName evidence="2">NigD-like C-terminal domain-containing protein</fullName>
    </recommendedName>
</protein>
<dbReference type="OrthoDB" id="1068111at2"/>
<dbReference type="Gene3D" id="2.60.40.2370">
    <property type="entry name" value="NigD-like, C-terminal beta sandwich domain"/>
    <property type="match status" value="1"/>
</dbReference>
<evidence type="ECO:0000256" key="1">
    <source>
        <dbReference type="SAM" id="SignalP"/>
    </source>
</evidence>
<sequence length="219" mass="24410">MIRKFLLFLSVLGMVACTNDAFETGDSDFSYLRSDFVEAKTDASAKFVSAVTDDDEIVNLSVPLSASWATTPDSVYRAQLYYNKKGEVNEPVAISWVPVLKPSTPSDDDSAGDDPVIFKSAWLSKNGKYLNLGLMLKTGPTSDETQRHSVGVVCDSIVTDGDATKTYYLRFRHQQNQVPEYYSTHFYASIPTSAFHKGTRLQLLLHTYEGVVVKSFELY</sequence>
<dbReference type="InterPro" id="IPR038179">
    <property type="entry name" value="NigD-like_N_sf"/>
</dbReference>
<gene>
    <name evidence="3" type="ORF">HMPREF3226_01223</name>
</gene>
<dbReference type="Gene3D" id="2.40.50.500">
    <property type="entry name" value="NigD-like N-terminal OB domain"/>
    <property type="match status" value="1"/>
</dbReference>
<dbReference type="EMBL" id="LRQG01000092">
    <property type="protein sequence ID" value="KXA39388.1"/>
    <property type="molecule type" value="Genomic_DNA"/>
</dbReference>
<dbReference type="STRING" id="28128.HMPREF3226_01223"/>
<keyword evidence="4" id="KW-1185">Reference proteome</keyword>
<feature type="signal peptide" evidence="1">
    <location>
        <begin position="1"/>
        <end position="21"/>
    </location>
</feature>
<evidence type="ECO:0000313" key="4">
    <source>
        <dbReference type="Proteomes" id="UP000070533"/>
    </source>
</evidence>
<dbReference type="RefSeq" id="WP_028901755.1">
    <property type="nucleotide sequence ID" value="NZ_BAAAXP010000058.1"/>
</dbReference>
<name>A0A133Q925_9BACT</name>
<comment type="caution">
    <text evidence="3">The sequence shown here is derived from an EMBL/GenBank/DDBJ whole genome shotgun (WGS) entry which is preliminary data.</text>
</comment>
<feature type="domain" description="NigD-like C-terminal" evidence="2">
    <location>
        <begin position="102"/>
        <end position="210"/>
    </location>
</feature>
<dbReference type="Pfam" id="PF17415">
    <property type="entry name" value="NigD_C"/>
    <property type="match status" value="1"/>
</dbReference>
<dbReference type="InterPro" id="IPR035376">
    <property type="entry name" value="NigD_C"/>
</dbReference>
<keyword evidence="1" id="KW-0732">Signal</keyword>
<evidence type="ECO:0000313" key="3">
    <source>
        <dbReference type="EMBL" id="KXA39388.1"/>
    </source>
</evidence>
<organism evidence="3 4">
    <name type="scientific">Prevotella corporis</name>
    <dbReference type="NCBI Taxonomy" id="28128"/>
    <lineage>
        <taxon>Bacteria</taxon>
        <taxon>Pseudomonadati</taxon>
        <taxon>Bacteroidota</taxon>
        <taxon>Bacteroidia</taxon>
        <taxon>Bacteroidales</taxon>
        <taxon>Prevotellaceae</taxon>
        <taxon>Prevotella</taxon>
    </lineage>
</organism>
<dbReference type="eggNOG" id="ENOG50330NV">
    <property type="taxonomic scope" value="Bacteria"/>
</dbReference>
<dbReference type="PROSITE" id="PS51257">
    <property type="entry name" value="PROKAR_LIPOPROTEIN"/>
    <property type="match status" value="1"/>
</dbReference>
<dbReference type="InterPro" id="IPR038143">
    <property type="entry name" value="NigD-like_C_dom_sf"/>
</dbReference>
<dbReference type="AlphaFoldDB" id="A0A133Q925"/>
<proteinExistence type="predicted"/>
<reference evidence="4" key="1">
    <citation type="submission" date="2016-01" db="EMBL/GenBank/DDBJ databases">
        <authorList>
            <person name="Mitreva M."/>
            <person name="Pepin K.H."/>
            <person name="Mihindukulasuriya K.A."/>
            <person name="Fulton R."/>
            <person name="Fronick C."/>
            <person name="O'Laughlin M."/>
            <person name="Miner T."/>
            <person name="Herter B."/>
            <person name="Rosa B.A."/>
            <person name="Cordes M."/>
            <person name="Tomlinson C."/>
            <person name="Wollam A."/>
            <person name="Palsikar V.B."/>
            <person name="Mardis E.R."/>
            <person name="Wilson R.K."/>
        </authorList>
    </citation>
    <scope>NUCLEOTIDE SEQUENCE [LARGE SCALE GENOMIC DNA]</scope>
    <source>
        <strain evidence="4">MJR7716</strain>
    </source>
</reference>
<feature type="chain" id="PRO_5007458733" description="NigD-like C-terminal domain-containing protein" evidence="1">
    <location>
        <begin position="22"/>
        <end position="219"/>
    </location>
</feature>
<accession>A0A133Q925</accession>
<dbReference type="PATRIC" id="fig|28128.5.peg.1246"/>
<evidence type="ECO:0000259" key="2">
    <source>
        <dbReference type="Pfam" id="PF17415"/>
    </source>
</evidence>